<dbReference type="AlphaFoldDB" id="F2EDD8"/>
<protein>
    <submittedName>
        <fullName evidence="1">Predicted protein</fullName>
    </submittedName>
</protein>
<evidence type="ECO:0000313" key="1">
    <source>
        <dbReference type="EMBL" id="BAK05360.1"/>
    </source>
</evidence>
<name>F2EDD8_HORVV</name>
<proteinExistence type="evidence at transcript level"/>
<accession>F2EDD8</accession>
<dbReference type="EMBL" id="AK374163">
    <property type="protein sequence ID" value="BAK05360.1"/>
    <property type="molecule type" value="mRNA"/>
</dbReference>
<sequence>MAPNLDKPSRVVAQPVPDLHGGLALTSLSHPWHLPCKNTATESLRKK</sequence>
<reference evidence="1" key="1">
    <citation type="journal article" date="2011" name="Plant Physiol.">
        <title>Comprehensive sequence analysis of 24,783 barley full-length cDNAs derived from 12 clone libraries.</title>
        <authorList>
            <person name="Matsumoto T."/>
            <person name="Tanaka T."/>
            <person name="Sakai H."/>
            <person name="Amano N."/>
            <person name="Kanamori H."/>
            <person name="Kurita K."/>
            <person name="Kikuta A."/>
            <person name="Kamiya K."/>
            <person name="Yamamoto M."/>
            <person name="Ikawa H."/>
            <person name="Fujii N."/>
            <person name="Hori K."/>
            <person name="Itoh T."/>
            <person name="Sato K."/>
        </authorList>
    </citation>
    <scope>NUCLEOTIDE SEQUENCE</scope>
    <source>
        <tissue evidence="1">Seed</tissue>
    </source>
</reference>
<organism evidence="1">
    <name type="scientific">Hordeum vulgare subsp. vulgare</name>
    <name type="common">Domesticated barley</name>
    <dbReference type="NCBI Taxonomy" id="112509"/>
    <lineage>
        <taxon>Eukaryota</taxon>
        <taxon>Viridiplantae</taxon>
        <taxon>Streptophyta</taxon>
        <taxon>Embryophyta</taxon>
        <taxon>Tracheophyta</taxon>
        <taxon>Spermatophyta</taxon>
        <taxon>Magnoliopsida</taxon>
        <taxon>Liliopsida</taxon>
        <taxon>Poales</taxon>
        <taxon>Poaceae</taxon>
        <taxon>BOP clade</taxon>
        <taxon>Pooideae</taxon>
        <taxon>Triticodae</taxon>
        <taxon>Triticeae</taxon>
        <taxon>Hordeinae</taxon>
        <taxon>Hordeum</taxon>
    </lineage>
</organism>